<keyword evidence="1" id="KW-1133">Transmembrane helix</keyword>
<feature type="transmembrane region" description="Helical" evidence="1">
    <location>
        <begin position="122"/>
        <end position="142"/>
    </location>
</feature>
<dbReference type="Proteomes" id="UP000277580">
    <property type="component" value="Unassembled WGS sequence"/>
</dbReference>
<dbReference type="InParanoid" id="A0A3N4KJ48"/>
<evidence type="ECO:0000313" key="2">
    <source>
        <dbReference type="EMBL" id="RPB10587.1"/>
    </source>
</evidence>
<evidence type="ECO:0000256" key="1">
    <source>
        <dbReference type="SAM" id="Phobius"/>
    </source>
</evidence>
<keyword evidence="1" id="KW-0812">Transmembrane</keyword>
<protein>
    <submittedName>
        <fullName evidence="2">Uncharacterized protein</fullName>
    </submittedName>
</protein>
<reference evidence="2 3" key="1">
    <citation type="journal article" date="2018" name="Nat. Ecol. Evol.">
        <title>Pezizomycetes genomes reveal the molecular basis of ectomycorrhizal truffle lifestyle.</title>
        <authorList>
            <person name="Murat C."/>
            <person name="Payen T."/>
            <person name="Noel B."/>
            <person name="Kuo A."/>
            <person name="Morin E."/>
            <person name="Chen J."/>
            <person name="Kohler A."/>
            <person name="Krizsan K."/>
            <person name="Balestrini R."/>
            <person name="Da Silva C."/>
            <person name="Montanini B."/>
            <person name="Hainaut M."/>
            <person name="Levati E."/>
            <person name="Barry K.W."/>
            <person name="Belfiori B."/>
            <person name="Cichocki N."/>
            <person name="Clum A."/>
            <person name="Dockter R.B."/>
            <person name="Fauchery L."/>
            <person name="Guy J."/>
            <person name="Iotti M."/>
            <person name="Le Tacon F."/>
            <person name="Lindquist E.A."/>
            <person name="Lipzen A."/>
            <person name="Malagnac F."/>
            <person name="Mello A."/>
            <person name="Molinier V."/>
            <person name="Miyauchi S."/>
            <person name="Poulain J."/>
            <person name="Riccioni C."/>
            <person name="Rubini A."/>
            <person name="Sitrit Y."/>
            <person name="Splivallo R."/>
            <person name="Traeger S."/>
            <person name="Wang M."/>
            <person name="Zifcakova L."/>
            <person name="Wipf D."/>
            <person name="Zambonelli A."/>
            <person name="Paolocci F."/>
            <person name="Nowrousian M."/>
            <person name="Ottonello S."/>
            <person name="Baldrian P."/>
            <person name="Spatafora J.W."/>
            <person name="Henrissat B."/>
            <person name="Nagy L.G."/>
            <person name="Aury J.M."/>
            <person name="Wincker P."/>
            <person name="Grigoriev I.V."/>
            <person name="Bonfante P."/>
            <person name="Martin F.M."/>
        </authorList>
    </citation>
    <scope>NUCLEOTIDE SEQUENCE [LARGE SCALE GENOMIC DNA]</scope>
    <source>
        <strain evidence="2 3">CCBAS932</strain>
    </source>
</reference>
<dbReference type="EMBL" id="ML119142">
    <property type="protein sequence ID" value="RPB10587.1"/>
    <property type="molecule type" value="Genomic_DNA"/>
</dbReference>
<accession>A0A3N4KJ48</accession>
<keyword evidence="1" id="KW-0472">Membrane</keyword>
<evidence type="ECO:0000313" key="3">
    <source>
        <dbReference type="Proteomes" id="UP000277580"/>
    </source>
</evidence>
<dbReference type="AlphaFoldDB" id="A0A3N4KJ48"/>
<proteinExistence type="predicted"/>
<keyword evidence="3" id="KW-1185">Reference proteome</keyword>
<name>A0A3N4KJ48_9PEZI</name>
<sequence>MDVRSGQNVWPGCFHLPTDSKVEKHLHSQHRQSSSFKSHQKKWLFGSRAHTWCIATGHRSLDPVSSCSPQNPLVNPSAQDTPQSLHTNSLVVRREKCSVQESAWILSSSEMMKQINPQQQPVFLYFFFFFRVLQISYVGFILSPD</sequence>
<organism evidence="2 3">
    <name type="scientific">Morchella conica CCBAS932</name>
    <dbReference type="NCBI Taxonomy" id="1392247"/>
    <lineage>
        <taxon>Eukaryota</taxon>
        <taxon>Fungi</taxon>
        <taxon>Dikarya</taxon>
        <taxon>Ascomycota</taxon>
        <taxon>Pezizomycotina</taxon>
        <taxon>Pezizomycetes</taxon>
        <taxon>Pezizales</taxon>
        <taxon>Morchellaceae</taxon>
        <taxon>Morchella</taxon>
    </lineage>
</organism>
<gene>
    <name evidence="2" type="ORF">P167DRAFT_249549</name>
</gene>